<proteinExistence type="predicted"/>
<keyword evidence="1" id="KW-1133">Transmembrane helix</keyword>
<dbReference type="AlphaFoldDB" id="A0A081QPJ4"/>
<evidence type="ECO:0000313" key="3">
    <source>
        <dbReference type="Proteomes" id="UP000028089"/>
    </source>
</evidence>
<gene>
    <name evidence="2" type="ORF">SK578_0963</name>
</gene>
<organism evidence="2 3">
    <name type="scientific">Streptococcus mitis</name>
    <dbReference type="NCBI Taxonomy" id="28037"/>
    <lineage>
        <taxon>Bacteria</taxon>
        <taxon>Bacillati</taxon>
        <taxon>Bacillota</taxon>
        <taxon>Bacilli</taxon>
        <taxon>Lactobacillales</taxon>
        <taxon>Streptococcaceae</taxon>
        <taxon>Streptococcus</taxon>
        <taxon>Streptococcus mitis group</taxon>
    </lineage>
</organism>
<dbReference type="EMBL" id="JPFY01000013">
    <property type="protein sequence ID" value="KEQ44867.1"/>
    <property type="molecule type" value="Genomic_DNA"/>
</dbReference>
<keyword evidence="1" id="KW-0472">Membrane</keyword>
<dbReference type="GO" id="GO:0004497">
    <property type="term" value="F:monooxygenase activity"/>
    <property type="evidence" value="ECO:0007669"/>
    <property type="project" value="UniProtKB-KW"/>
</dbReference>
<keyword evidence="2" id="KW-0503">Monooxygenase</keyword>
<name>A0A081QPJ4_STRMT</name>
<keyword evidence="2" id="KW-0560">Oxidoreductase</keyword>
<keyword evidence="1" id="KW-0812">Transmembrane</keyword>
<comment type="caution">
    <text evidence="2">The sequence shown here is derived from an EMBL/GenBank/DDBJ whole genome shotgun (WGS) entry which is preliminary data.</text>
</comment>
<sequence length="63" mass="7159">MVSRPTIDYFKHGLINTYQEDAYRFSFLAVIISIIGLNIGGLLVSKKEKIKNKLMKSKNLVLS</sequence>
<dbReference type="EC" id="1.14.99.36" evidence="2"/>
<protein>
    <submittedName>
        <fullName evidence="2">Brp/Blh family beta-carotene 15,15'-monooxygenase domain protein</fullName>
        <ecNumber evidence="2">1.14.99.36</ecNumber>
    </submittedName>
</protein>
<evidence type="ECO:0000256" key="1">
    <source>
        <dbReference type="SAM" id="Phobius"/>
    </source>
</evidence>
<reference evidence="2 3" key="1">
    <citation type="submission" date="2014-05" db="EMBL/GenBank/DDBJ databases">
        <authorList>
            <person name="Daugherty S.C."/>
            <person name="Tallon L.J."/>
            <person name="Sadzewicz L."/>
            <person name="Kilian M."/>
            <person name="Tettelin H."/>
        </authorList>
    </citation>
    <scope>NUCLEOTIDE SEQUENCE [LARGE SCALE GENOMIC DNA]</scope>
    <source>
        <strain evidence="2 3">SK578</strain>
    </source>
</reference>
<dbReference type="Proteomes" id="UP000028089">
    <property type="component" value="Unassembled WGS sequence"/>
</dbReference>
<evidence type="ECO:0000313" key="2">
    <source>
        <dbReference type="EMBL" id="KEQ44867.1"/>
    </source>
</evidence>
<feature type="transmembrane region" description="Helical" evidence="1">
    <location>
        <begin position="25"/>
        <end position="45"/>
    </location>
</feature>
<accession>A0A081QPJ4</accession>